<evidence type="ECO:0000256" key="1">
    <source>
        <dbReference type="ARBA" id="ARBA00000085"/>
    </source>
</evidence>
<dbReference type="InterPro" id="IPR036097">
    <property type="entry name" value="HisK_dim/P_sf"/>
</dbReference>
<feature type="domain" description="Histidine kinase" evidence="7">
    <location>
        <begin position="874"/>
        <end position="1106"/>
    </location>
</feature>
<dbReference type="FunFam" id="3.30.565.10:FF:000006">
    <property type="entry name" value="Sensor histidine kinase WalK"/>
    <property type="match status" value="1"/>
</dbReference>
<sequence length="1262" mass="144906">MRDVWPSTLCDIVIPHFEEVRTTGKGRFKKDEFYESPRDGYSEESYYTTSHTPIFKTDGTICAILDIVQETTQNVLNTRRLMLLNELGKRVSEIESLESVCHIMTDVLSNSIDISYALIYFVKHKLNTSLESLIARLISTTFDKNGKDGRHIPDYLPEIPETIYLAEDANKNYDTYIELKRDDETFSFLKCESWPIHLVIKEERHVKVLLKDESQAVLLPTKVSLCRGQSLSAVLICGVNRLSILNKKYLDFLQEKKRSKILADLNYQKMIFFQGISHELKTPLTLMLSPRDDVINTCPQEAPIMLYLQTIRRNSRRLLKLINVLLQFSNIETNQLEARYRETNIAEFTRELASDFKNMVKTLGLGFNIDIPHHDELTQAIGDKVYLDHDMYETIVFNLCSNAIKHTWNGSITIRLRSDYKDNKNMVVLEVSDTGIGIPETALPNIFQRFYRVESQGSRSHEGTGIGLALVKEFITRHSGDITVTSIVNHGTTFKCWFPTGCKHLSANQIHLNNVENQINHGRELYTNRQLYLEESSQWIKNNTSKAQYDIMDQGSTNNQNMNNKIILAANNNKKYQILIVDDNNNMRDYLVELLKEFDIYCACDGQDAIQVLKRLNKLPDLILSDVMMPNMTGHELLDVLRSDIKTQLIPVILLSAQAAEDSKIQGLNKGADDYLIKPFSSWELITRIRTNIKLSHFRHKILFQRYKQEETKQLLLPISNKFLSKLNLDETLFYVAKEIYYRLPCERTVIISNEQSEFKSNKIVALYESSESRTPITNPFMEFSNNGNDSQAFVKLQEDLNDNSGIDIYLDTYCDHVNKNVSELSVELRLNNNYWGWIKVHRSPNSIWLDSEKEIQLKAAEIASYTKNQILANTSHELRTPLNAIMGILSSFESATLTANQMDMINIMSSASDVVLSIINDILCVAKLEAHKITLINRTFDLLELFENIIEEFGKKAGDKNIELIINYEADLLPRYVKSDPERLRQVLYHLLSNAVKFTDKGEIMMTVSMQSGKVDENPIYSQPVKKGSLLIELYDTGIGMDPQYIQDAWKSFSQGDMSITKKQDGTGLGLSICKSLVKINGGEIDVESLLGHGSKFWFTWNFEFLSISSSLLETKVDDQISYTIRHKRILIIHPIENVRNVMLKYLKNVEKVDAFDTFDKGIKEAKNYEELHYKFAYDIVFVSLYENNEEETLKAILELRGLERNNNNLVIIFIVLPNNKGNELTKKLIAKIGGATYSLYSPITLKKLVNQLMHIEKNKS</sequence>
<dbReference type="CDD" id="cd16922">
    <property type="entry name" value="HATPase_EvgS-ArcB-TorS-like"/>
    <property type="match status" value="1"/>
</dbReference>
<feature type="domain" description="Histidine kinase" evidence="7">
    <location>
        <begin position="275"/>
        <end position="502"/>
    </location>
</feature>
<dbReference type="GO" id="GO:0000155">
    <property type="term" value="F:phosphorelay sensor kinase activity"/>
    <property type="evidence" value="ECO:0007669"/>
    <property type="project" value="InterPro"/>
</dbReference>
<dbReference type="FunFam" id="3.30.565.10:FF:000010">
    <property type="entry name" value="Sensor histidine kinase RcsC"/>
    <property type="match status" value="1"/>
</dbReference>
<dbReference type="Proteomes" id="UP000266673">
    <property type="component" value="Unassembled WGS sequence"/>
</dbReference>
<keyword evidence="3 6" id="KW-0597">Phosphoprotein</keyword>
<dbReference type="GO" id="GO:0009927">
    <property type="term" value="F:histidine phosphotransfer kinase activity"/>
    <property type="evidence" value="ECO:0007669"/>
    <property type="project" value="TreeGrafter"/>
</dbReference>
<dbReference type="SUPFAM" id="SSF47384">
    <property type="entry name" value="Homodimeric domain of signal transducing histidine kinase"/>
    <property type="match status" value="2"/>
</dbReference>
<feature type="modified residue" description="4-aspartylphosphate" evidence="6">
    <location>
        <position position="626"/>
    </location>
</feature>
<dbReference type="PANTHER" id="PTHR43047:SF72">
    <property type="entry name" value="OSMOSENSING HISTIDINE PROTEIN KINASE SLN1"/>
    <property type="match status" value="1"/>
</dbReference>
<dbReference type="InterPro" id="IPR001789">
    <property type="entry name" value="Sig_transdc_resp-reg_receiver"/>
</dbReference>
<proteinExistence type="predicted"/>
<dbReference type="STRING" id="44941.A0A397TWL3"/>
<comment type="catalytic activity">
    <reaction evidence="1">
        <text>ATP + protein L-histidine = ADP + protein N-phospho-L-histidine.</text>
        <dbReference type="EC" id="2.7.13.3"/>
    </reaction>
</comment>
<dbReference type="InterPro" id="IPR004358">
    <property type="entry name" value="Sig_transdc_His_kin-like_C"/>
</dbReference>
<keyword evidence="5" id="KW-0418">Kinase</keyword>
<keyword evidence="4" id="KW-0808">Transferase</keyword>
<evidence type="ECO:0000256" key="5">
    <source>
        <dbReference type="ARBA" id="ARBA00022777"/>
    </source>
</evidence>
<keyword evidence="10" id="KW-1185">Reference proteome</keyword>
<evidence type="ECO:0000259" key="7">
    <source>
        <dbReference type="PROSITE" id="PS50109"/>
    </source>
</evidence>
<dbReference type="GO" id="GO:0005886">
    <property type="term" value="C:plasma membrane"/>
    <property type="evidence" value="ECO:0007669"/>
    <property type="project" value="TreeGrafter"/>
</dbReference>
<reference evidence="9 10" key="1">
    <citation type="submission" date="2018-06" db="EMBL/GenBank/DDBJ databases">
        <title>Comparative genomics reveals the genomic features of Rhizophagus irregularis, R. cerebriforme, R. diaphanum and Gigaspora rosea, and their symbiotic lifestyle signature.</title>
        <authorList>
            <person name="Morin E."/>
            <person name="San Clemente H."/>
            <person name="Chen E.C.H."/>
            <person name="De La Providencia I."/>
            <person name="Hainaut M."/>
            <person name="Kuo A."/>
            <person name="Kohler A."/>
            <person name="Murat C."/>
            <person name="Tang N."/>
            <person name="Roy S."/>
            <person name="Loubradou J."/>
            <person name="Henrissat B."/>
            <person name="Grigoriev I.V."/>
            <person name="Corradi N."/>
            <person name="Roux C."/>
            <person name="Martin F.M."/>
        </authorList>
    </citation>
    <scope>NUCLEOTIDE SEQUENCE [LARGE SCALE GENOMIC DNA]</scope>
    <source>
        <strain evidence="9 10">DAOM 194757</strain>
    </source>
</reference>
<feature type="domain" description="Response regulatory" evidence="8">
    <location>
        <begin position="577"/>
        <end position="693"/>
    </location>
</feature>
<dbReference type="PROSITE" id="PS50110">
    <property type="entry name" value="RESPONSE_REGULATORY"/>
    <property type="match status" value="1"/>
</dbReference>
<dbReference type="InterPro" id="IPR003594">
    <property type="entry name" value="HATPase_dom"/>
</dbReference>
<dbReference type="InterPro" id="IPR003661">
    <property type="entry name" value="HisK_dim/P_dom"/>
</dbReference>
<dbReference type="SMART" id="SM00388">
    <property type="entry name" value="HisKA"/>
    <property type="match status" value="2"/>
</dbReference>
<dbReference type="CDD" id="cd00082">
    <property type="entry name" value="HisKA"/>
    <property type="match status" value="2"/>
</dbReference>
<dbReference type="PRINTS" id="PR00344">
    <property type="entry name" value="BCTRLSENSOR"/>
</dbReference>
<dbReference type="PROSITE" id="PS50109">
    <property type="entry name" value="HIS_KIN"/>
    <property type="match status" value="2"/>
</dbReference>
<evidence type="ECO:0000313" key="9">
    <source>
        <dbReference type="EMBL" id="RIB02264.1"/>
    </source>
</evidence>
<dbReference type="SUPFAM" id="SSF52172">
    <property type="entry name" value="CheY-like"/>
    <property type="match status" value="1"/>
</dbReference>
<dbReference type="PANTHER" id="PTHR43047">
    <property type="entry name" value="TWO-COMPONENT HISTIDINE PROTEIN KINASE"/>
    <property type="match status" value="1"/>
</dbReference>
<name>A0A397TWL3_9GLOM</name>
<evidence type="ECO:0000259" key="8">
    <source>
        <dbReference type="PROSITE" id="PS50110"/>
    </source>
</evidence>
<dbReference type="Pfam" id="PF00072">
    <property type="entry name" value="Response_reg"/>
    <property type="match status" value="1"/>
</dbReference>
<dbReference type="Pfam" id="PF00512">
    <property type="entry name" value="HisKA"/>
    <property type="match status" value="2"/>
</dbReference>
<gene>
    <name evidence="9" type="ORF">C2G38_2255701</name>
</gene>
<dbReference type="InterPro" id="IPR005467">
    <property type="entry name" value="His_kinase_dom"/>
</dbReference>
<dbReference type="InterPro" id="IPR011006">
    <property type="entry name" value="CheY-like_superfamily"/>
</dbReference>
<protein>
    <recommendedName>
        <fullName evidence="2">histidine kinase</fullName>
        <ecNumber evidence="2">2.7.13.3</ecNumber>
    </recommendedName>
</protein>
<dbReference type="SUPFAM" id="SSF55874">
    <property type="entry name" value="ATPase domain of HSP90 chaperone/DNA topoisomerase II/histidine kinase"/>
    <property type="match status" value="2"/>
</dbReference>
<dbReference type="Gene3D" id="3.30.450.20">
    <property type="entry name" value="PAS domain"/>
    <property type="match status" value="1"/>
</dbReference>
<dbReference type="InterPro" id="IPR036890">
    <property type="entry name" value="HATPase_C_sf"/>
</dbReference>
<dbReference type="SMART" id="SM00387">
    <property type="entry name" value="HATPase_c"/>
    <property type="match status" value="2"/>
</dbReference>
<evidence type="ECO:0000256" key="4">
    <source>
        <dbReference type="ARBA" id="ARBA00022679"/>
    </source>
</evidence>
<dbReference type="Gene3D" id="3.30.565.10">
    <property type="entry name" value="Histidine kinase-like ATPase, C-terminal domain"/>
    <property type="match status" value="2"/>
</dbReference>
<dbReference type="EMBL" id="QKWP01002755">
    <property type="protein sequence ID" value="RIB02264.1"/>
    <property type="molecule type" value="Genomic_DNA"/>
</dbReference>
<evidence type="ECO:0000256" key="3">
    <source>
        <dbReference type="ARBA" id="ARBA00022553"/>
    </source>
</evidence>
<dbReference type="EC" id="2.7.13.3" evidence="2"/>
<organism evidence="9 10">
    <name type="scientific">Gigaspora rosea</name>
    <dbReference type="NCBI Taxonomy" id="44941"/>
    <lineage>
        <taxon>Eukaryota</taxon>
        <taxon>Fungi</taxon>
        <taxon>Fungi incertae sedis</taxon>
        <taxon>Mucoromycota</taxon>
        <taxon>Glomeromycotina</taxon>
        <taxon>Glomeromycetes</taxon>
        <taxon>Diversisporales</taxon>
        <taxon>Gigasporaceae</taxon>
        <taxon>Gigaspora</taxon>
    </lineage>
</organism>
<dbReference type="Pfam" id="PF02518">
    <property type="entry name" value="HATPase_c"/>
    <property type="match status" value="2"/>
</dbReference>
<evidence type="ECO:0000313" key="10">
    <source>
        <dbReference type="Proteomes" id="UP000266673"/>
    </source>
</evidence>
<evidence type="ECO:0000256" key="2">
    <source>
        <dbReference type="ARBA" id="ARBA00012438"/>
    </source>
</evidence>
<comment type="caution">
    <text evidence="9">The sequence shown here is derived from an EMBL/GenBank/DDBJ whole genome shotgun (WGS) entry which is preliminary data.</text>
</comment>
<dbReference type="SMART" id="SM00448">
    <property type="entry name" value="REC"/>
    <property type="match status" value="1"/>
</dbReference>
<dbReference type="Gene3D" id="3.40.50.2300">
    <property type="match status" value="1"/>
</dbReference>
<accession>A0A397TWL3</accession>
<evidence type="ECO:0000256" key="6">
    <source>
        <dbReference type="PROSITE-ProRule" id="PRU00169"/>
    </source>
</evidence>
<dbReference type="OrthoDB" id="5378913at2759"/>
<dbReference type="AlphaFoldDB" id="A0A397TWL3"/>
<dbReference type="Gene3D" id="1.10.287.130">
    <property type="match status" value="2"/>
</dbReference>